<name>A0ABW1ZU18_9DEIO</name>
<proteinExistence type="predicted"/>
<sequence>MISFALTNRSPALTVRLDPSSLTIRQGETFLSGRLNTRDSSGQPGLLPPSSAQIGTLSVRTTQPGPITVQWAAVDVVTGQRYPISFTYTPK</sequence>
<protein>
    <recommendedName>
        <fullName evidence="3">CopC domain-containing protein</fullName>
    </recommendedName>
</protein>
<comment type="caution">
    <text evidence="1">The sequence shown here is derived from an EMBL/GenBank/DDBJ whole genome shotgun (WGS) entry which is preliminary data.</text>
</comment>
<evidence type="ECO:0008006" key="3">
    <source>
        <dbReference type="Google" id="ProtNLM"/>
    </source>
</evidence>
<reference evidence="2" key="1">
    <citation type="journal article" date="2019" name="Int. J. Syst. Evol. Microbiol.">
        <title>The Global Catalogue of Microorganisms (GCM) 10K type strain sequencing project: providing services to taxonomists for standard genome sequencing and annotation.</title>
        <authorList>
            <consortium name="The Broad Institute Genomics Platform"/>
            <consortium name="The Broad Institute Genome Sequencing Center for Infectious Disease"/>
            <person name="Wu L."/>
            <person name="Ma J."/>
        </authorList>
    </citation>
    <scope>NUCLEOTIDE SEQUENCE [LARGE SCALE GENOMIC DNA]</scope>
    <source>
        <strain evidence="2">CCUG 63830</strain>
    </source>
</reference>
<evidence type="ECO:0000313" key="1">
    <source>
        <dbReference type="EMBL" id="MFC6663665.1"/>
    </source>
</evidence>
<organism evidence="1 2">
    <name type="scientific">Deinococcus multiflagellatus</name>
    <dbReference type="NCBI Taxonomy" id="1656887"/>
    <lineage>
        <taxon>Bacteria</taxon>
        <taxon>Thermotogati</taxon>
        <taxon>Deinococcota</taxon>
        <taxon>Deinococci</taxon>
        <taxon>Deinococcales</taxon>
        <taxon>Deinococcaceae</taxon>
        <taxon>Deinococcus</taxon>
    </lineage>
</organism>
<dbReference type="EMBL" id="JBHSWB010000004">
    <property type="protein sequence ID" value="MFC6663665.1"/>
    <property type="molecule type" value="Genomic_DNA"/>
</dbReference>
<evidence type="ECO:0000313" key="2">
    <source>
        <dbReference type="Proteomes" id="UP001596317"/>
    </source>
</evidence>
<keyword evidence="2" id="KW-1185">Reference proteome</keyword>
<accession>A0ABW1ZU18</accession>
<dbReference type="Proteomes" id="UP001596317">
    <property type="component" value="Unassembled WGS sequence"/>
</dbReference>
<dbReference type="RefSeq" id="WP_380059312.1">
    <property type="nucleotide sequence ID" value="NZ_JBHSWB010000004.1"/>
</dbReference>
<gene>
    <name evidence="1" type="ORF">ACFP90_27000</name>
</gene>